<organism evidence="1">
    <name type="scientific">Anguilla anguilla</name>
    <name type="common">European freshwater eel</name>
    <name type="synonym">Muraena anguilla</name>
    <dbReference type="NCBI Taxonomy" id="7936"/>
    <lineage>
        <taxon>Eukaryota</taxon>
        <taxon>Metazoa</taxon>
        <taxon>Chordata</taxon>
        <taxon>Craniata</taxon>
        <taxon>Vertebrata</taxon>
        <taxon>Euteleostomi</taxon>
        <taxon>Actinopterygii</taxon>
        <taxon>Neopterygii</taxon>
        <taxon>Teleostei</taxon>
        <taxon>Anguilliformes</taxon>
        <taxon>Anguillidae</taxon>
        <taxon>Anguilla</taxon>
    </lineage>
</organism>
<sequence>MELSKVLKYREAITEAIAL</sequence>
<dbReference type="EMBL" id="GBXM01066157">
    <property type="protein sequence ID" value="JAH42420.1"/>
    <property type="molecule type" value="Transcribed_RNA"/>
</dbReference>
<protein>
    <submittedName>
        <fullName evidence="1">Uncharacterized protein</fullName>
    </submittedName>
</protein>
<name>A0A0E9SP30_ANGAN</name>
<reference evidence="1" key="2">
    <citation type="journal article" date="2015" name="Fish Shellfish Immunol.">
        <title>Early steps in the European eel (Anguilla anguilla)-Vibrio vulnificus interaction in the gills: Role of the RtxA13 toxin.</title>
        <authorList>
            <person name="Callol A."/>
            <person name="Pajuelo D."/>
            <person name="Ebbesson L."/>
            <person name="Teles M."/>
            <person name="MacKenzie S."/>
            <person name="Amaro C."/>
        </authorList>
    </citation>
    <scope>NUCLEOTIDE SEQUENCE</scope>
</reference>
<evidence type="ECO:0000313" key="1">
    <source>
        <dbReference type="EMBL" id="JAH42420.1"/>
    </source>
</evidence>
<proteinExistence type="predicted"/>
<accession>A0A0E9SP30</accession>
<dbReference type="AlphaFoldDB" id="A0A0E9SP30"/>
<reference evidence="1" key="1">
    <citation type="submission" date="2014-11" db="EMBL/GenBank/DDBJ databases">
        <authorList>
            <person name="Amaro Gonzalez C."/>
        </authorList>
    </citation>
    <scope>NUCLEOTIDE SEQUENCE</scope>
</reference>